<accession>A0A939GHH9</accession>
<dbReference type="Pfam" id="PF01381">
    <property type="entry name" value="HTH_3"/>
    <property type="match status" value="1"/>
</dbReference>
<evidence type="ECO:0000313" key="2">
    <source>
        <dbReference type="EMBL" id="MBO0936572.1"/>
    </source>
</evidence>
<dbReference type="InterPro" id="IPR010982">
    <property type="entry name" value="Lambda_DNA-bd_dom_sf"/>
</dbReference>
<dbReference type="Proteomes" id="UP000664034">
    <property type="component" value="Unassembled WGS sequence"/>
</dbReference>
<evidence type="ECO:0000313" key="3">
    <source>
        <dbReference type="Proteomes" id="UP000664034"/>
    </source>
</evidence>
<dbReference type="RefSeq" id="WP_207364128.1">
    <property type="nucleotide sequence ID" value="NZ_JAFMYV010000003.1"/>
</dbReference>
<proteinExistence type="predicted"/>
<protein>
    <submittedName>
        <fullName evidence="2">Helix-turn-helix transcriptional regulator</fullName>
    </submittedName>
</protein>
<keyword evidence="3" id="KW-1185">Reference proteome</keyword>
<dbReference type="AlphaFoldDB" id="A0A939GHH9"/>
<dbReference type="SMART" id="SM00530">
    <property type="entry name" value="HTH_XRE"/>
    <property type="match status" value="1"/>
</dbReference>
<dbReference type="GO" id="GO:0003677">
    <property type="term" value="F:DNA binding"/>
    <property type="evidence" value="ECO:0007669"/>
    <property type="project" value="InterPro"/>
</dbReference>
<gene>
    <name evidence="2" type="ORF">J2I47_08460</name>
</gene>
<name>A0A939GHH9_9BACT</name>
<dbReference type="InterPro" id="IPR001387">
    <property type="entry name" value="Cro/C1-type_HTH"/>
</dbReference>
<organism evidence="2 3">
    <name type="scientific">Fibrella rubiginis</name>
    <dbReference type="NCBI Taxonomy" id="2817060"/>
    <lineage>
        <taxon>Bacteria</taxon>
        <taxon>Pseudomonadati</taxon>
        <taxon>Bacteroidota</taxon>
        <taxon>Cytophagia</taxon>
        <taxon>Cytophagales</taxon>
        <taxon>Spirosomataceae</taxon>
        <taxon>Fibrella</taxon>
    </lineage>
</organism>
<reference evidence="2" key="1">
    <citation type="submission" date="2021-03" db="EMBL/GenBank/DDBJ databases">
        <title>Fibrella sp. HMF5335 genome sequencing and assembly.</title>
        <authorList>
            <person name="Kang H."/>
            <person name="Kim H."/>
            <person name="Bae S."/>
            <person name="Joh K."/>
        </authorList>
    </citation>
    <scope>NUCLEOTIDE SEQUENCE</scope>
    <source>
        <strain evidence="2">HMF5335</strain>
    </source>
</reference>
<dbReference type="CDD" id="cd00093">
    <property type="entry name" value="HTH_XRE"/>
    <property type="match status" value="1"/>
</dbReference>
<dbReference type="EMBL" id="JAFMYV010000003">
    <property type="protein sequence ID" value="MBO0936572.1"/>
    <property type="molecule type" value="Genomic_DNA"/>
</dbReference>
<evidence type="ECO:0000259" key="1">
    <source>
        <dbReference type="PROSITE" id="PS50943"/>
    </source>
</evidence>
<comment type="caution">
    <text evidence="2">The sequence shown here is derived from an EMBL/GenBank/DDBJ whole genome shotgun (WGS) entry which is preliminary data.</text>
</comment>
<dbReference type="SUPFAM" id="SSF47413">
    <property type="entry name" value="lambda repressor-like DNA-binding domains"/>
    <property type="match status" value="1"/>
</dbReference>
<feature type="domain" description="HTH cro/C1-type" evidence="1">
    <location>
        <begin position="10"/>
        <end position="64"/>
    </location>
</feature>
<dbReference type="Gene3D" id="1.10.260.40">
    <property type="entry name" value="lambda repressor-like DNA-binding domains"/>
    <property type="match status" value="1"/>
</dbReference>
<sequence>MATVSINDAIVRRRQNLGIRQADLASLAGVSLRTLIAIEQGAANPSIDTLSKIVDVLGLELTLTVKS</sequence>
<dbReference type="PROSITE" id="PS50943">
    <property type="entry name" value="HTH_CROC1"/>
    <property type="match status" value="1"/>
</dbReference>